<dbReference type="EMBL" id="CAADRA010002601">
    <property type="protein sequence ID" value="VFT83413.1"/>
    <property type="molecule type" value="Genomic_DNA"/>
</dbReference>
<dbReference type="OrthoDB" id="74744at2759"/>
<reference evidence="2" key="2">
    <citation type="submission" date="2019-06" db="EMBL/GenBank/DDBJ databases">
        <title>Genomics analysis of Aphanomyces spp. identifies a new class of oomycete effector associated with host adaptation.</title>
        <authorList>
            <person name="Gaulin E."/>
        </authorList>
    </citation>
    <scope>NUCLEOTIDE SEQUENCE</scope>
    <source>
        <strain evidence="2">CBS 578.67</strain>
    </source>
</reference>
<dbReference type="Proteomes" id="UP000332933">
    <property type="component" value="Unassembled WGS sequence"/>
</dbReference>
<accession>A0A485KER2</accession>
<feature type="region of interest" description="Disordered" evidence="1">
    <location>
        <begin position="81"/>
        <end position="135"/>
    </location>
</feature>
<evidence type="ECO:0000313" key="4">
    <source>
        <dbReference type="Proteomes" id="UP000332933"/>
    </source>
</evidence>
<gene>
    <name evidence="3" type="primary">Aste57867_6420</name>
    <name evidence="2" type="ORF">As57867_006405</name>
    <name evidence="3" type="ORF">ASTE57867_6420</name>
</gene>
<dbReference type="EMBL" id="VJMH01002599">
    <property type="protein sequence ID" value="KAF0708200.1"/>
    <property type="molecule type" value="Genomic_DNA"/>
</dbReference>
<reference evidence="3 4" key="1">
    <citation type="submission" date="2019-03" db="EMBL/GenBank/DDBJ databases">
        <authorList>
            <person name="Gaulin E."/>
            <person name="Dumas B."/>
        </authorList>
    </citation>
    <scope>NUCLEOTIDE SEQUENCE [LARGE SCALE GENOMIC DNA]</scope>
    <source>
        <strain evidence="3">CBS 568.67</strain>
    </source>
</reference>
<protein>
    <submittedName>
        <fullName evidence="3">Aste57867_6420 protein</fullName>
    </submittedName>
</protein>
<evidence type="ECO:0000313" key="3">
    <source>
        <dbReference type="EMBL" id="VFT83413.1"/>
    </source>
</evidence>
<feature type="compositionally biased region" description="Acidic residues" evidence="1">
    <location>
        <begin position="99"/>
        <end position="111"/>
    </location>
</feature>
<evidence type="ECO:0000313" key="2">
    <source>
        <dbReference type="EMBL" id="KAF0708200.1"/>
    </source>
</evidence>
<dbReference type="AlphaFoldDB" id="A0A485KER2"/>
<proteinExistence type="predicted"/>
<evidence type="ECO:0000256" key="1">
    <source>
        <dbReference type="SAM" id="MobiDB-lite"/>
    </source>
</evidence>
<name>A0A485KER2_9STRA</name>
<feature type="compositionally biased region" description="Polar residues" evidence="1">
    <location>
        <begin position="126"/>
        <end position="135"/>
    </location>
</feature>
<sequence length="135" mass="14894">MVQLKSRHNTFKGTYGIISRIVKTSGMGSVPQGKPKSWAAWRNKRYPQYDICESLFRGVLATGDYAVASSATFMARHGVHIHDSQDQDDTVEAIASEDGTLDGEDDVEEQPVVDVQANGKRKRQSALGSNENPQR</sequence>
<keyword evidence="4" id="KW-1185">Reference proteome</keyword>
<organism evidence="3 4">
    <name type="scientific">Aphanomyces stellatus</name>
    <dbReference type="NCBI Taxonomy" id="120398"/>
    <lineage>
        <taxon>Eukaryota</taxon>
        <taxon>Sar</taxon>
        <taxon>Stramenopiles</taxon>
        <taxon>Oomycota</taxon>
        <taxon>Saprolegniomycetes</taxon>
        <taxon>Saprolegniales</taxon>
        <taxon>Verrucalvaceae</taxon>
        <taxon>Aphanomyces</taxon>
    </lineage>
</organism>